<dbReference type="GO" id="GO:0004331">
    <property type="term" value="F:fructose-2,6-bisphosphate 2-phosphatase activity"/>
    <property type="evidence" value="ECO:0007669"/>
    <property type="project" value="UniProtKB-EC"/>
</dbReference>
<evidence type="ECO:0000256" key="7">
    <source>
        <dbReference type="PIRSR" id="PIRSR613078-2"/>
    </source>
</evidence>
<dbReference type="PANTHER" id="PTHR10606">
    <property type="entry name" value="6-PHOSPHOFRUCTO-2-KINASE/FRUCTOSE-2,6-BISPHOSPHATASE"/>
    <property type="match status" value="1"/>
</dbReference>
<sequence>MGKESERKHAVIMVGLPARGKTYIASKVCRYLKWKGFPSKIFNTGRYRQDLDTELARKHDFFTSTVPDVANIRKKMIDQVLEDMVEWLKTEQARVGIYDATSITRERRKTVYELLSKEGFRVFFIESVCEDESIIQANIEQVKLTLPDYAHMDKQTAAEDFKKRLAAYEDVYEEIDLDHEGEYSFLRMIDVNRQIVCNKVNGYMQTGIVYLLMNVHIVPRTIYFSRHGESQFNVAGRIGGNSGLSPRGLQYAKALKTYMGEIKPENLEVWTSTMLRTIMTAEHFTECKREWRCLEEIDAGTCDGLTYEEIQEKFPDEFANRDEDKFNYRYPRGESYKDIITRLEPVLMELERAHNVLLVSHQAVLRCLLSYYLDIPPEELPYVKVPLHTLLKLTPTAYGCNVEQIPLKIDAVVTHRPPSQKAAEKAETAMKVRDEDAIEPTNI</sequence>
<dbReference type="CDD" id="cd07067">
    <property type="entry name" value="HP_PGM_like"/>
    <property type="match status" value="1"/>
</dbReference>
<dbReference type="SUPFAM" id="SSF53254">
    <property type="entry name" value="Phosphoglycerate mutase-like"/>
    <property type="match status" value="1"/>
</dbReference>
<dbReference type="RefSeq" id="XP_014161788.1">
    <property type="nucleotide sequence ID" value="XM_014306313.1"/>
</dbReference>
<protein>
    <recommendedName>
        <fullName evidence="2">fructose-2,6-bisphosphate 2-phosphatase</fullName>
        <ecNumber evidence="2">3.1.3.46</ecNumber>
    </recommendedName>
</protein>
<evidence type="ECO:0000256" key="3">
    <source>
        <dbReference type="ARBA" id="ARBA00022741"/>
    </source>
</evidence>
<dbReference type="STRING" id="667725.A0A0L0GFU5"/>
<accession>A0A0L0GFU5</accession>
<comment type="similarity">
    <text evidence="1">In the C-terminal section; belongs to the phosphoglycerate mutase family.</text>
</comment>
<dbReference type="SUPFAM" id="SSF52540">
    <property type="entry name" value="P-loop containing nucleoside triphosphate hydrolases"/>
    <property type="match status" value="1"/>
</dbReference>
<keyword evidence="5" id="KW-0067">ATP-binding</keyword>
<evidence type="ECO:0000313" key="10">
    <source>
        <dbReference type="EMBL" id="KNC87887.1"/>
    </source>
</evidence>
<feature type="compositionally biased region" description="Basic and acidic residues" evidence="8">
    <location>
        <begin position="422"/>
        <end position="435"/>
    </location>
</feature>
<dbReference type="GO" id="GO:0005524">
    <property type="term" value="F:ATP binding"/>
    <property type="evidence" value="ECO:0007669"/>
    <property type="project" value="UniProtKB-KW"/>
</dbReference>
<dbReference type="eggNOG" id="KOG0234">
    <property type="taxonomic scope" value="Eukaryota"/>
</dbReference>
<dbReference type="Proteomes" id="UP000054560">
    <property type="component" value="Unassembled WGS sequence"/>
</dbReference>
<dbReference type="Pfam" id="PF01591">
    <property type="entry name" value="6PF2K"/>
    <property type="match status" value="1"/>
</dbReference>
<dbReference type="PIRSF" id="PIRSF000709">
    <property type="entry name" value="6PFK_2-Ptase"/>
    <property type="match status" value="1"/>
</dbReference>
<evidence type="ECO:0000313" key="11">
    <source>
        <dbReference type="Proteomes" id="UP000054560"/>
    </source>
</evidence>
<dbReference type="GO" id="GO:0005829">
    <property type="term" value="C:cytosol"/>
    <property type="evidence" value="ECO:0007669"/>
    <property type="project" value="TreeGrafter"/>
</dbReference>
<dbReference type="InterPro" id="IPR003094">
    <property type="entry name" value="6Pfruct_kin"/>
</dbReference>
<keyword evidence="11" id="KW-1185">Reference proteome</keyword>
<dbReference type="InterPro" id="IPR027417">
    <property type="entry name" value="P-loop_NTPase"/>
</dbReference>
<dbReference type="InterPro" id="IPR029033">
    <property type="entry name" value="His_PPase_superfam"/>
</dbReference>
<keyword evidence="4" id="KW-0378">Hydrolase</keyword>
<name>A0A0L0GFU5_9EUKA</name>
<feature type="domain" description="6-phosphofructo-2-kinase" evidence="9">
    <location>
        <begin position="4"/>
        <end position="218"/>
    </location>
</feature>
<evidence type="ECO:0000259" key="9">
    <source>
        <dbReference type="Pfam" id="PF01591"/>
    </source>
</evidence>
<dbReference type="GO" id="GO:0006003">
    <property type="term" value="P:fructose 2,6-bisphosphate metabolic process"/>
    <property type="evidence" value="ECO:0007669"/>
    <property type="project" value="InterPro"/>
</dbReference>
<evidence type="ECO:0000256" key="6">
    <source>
        <dbReference type="PIRSR" id="PIRSR613078-1"/>
    </source>
</evidence>
<dbReference type="Pfam" id="PF00300">
    <property type="entry name" value="His_Phos_1"/>
    <property type="match status" value="1"/>
</dbReference>
<dbReference type="InterPro" id="IPR013079">
    <property type="entry name" value="6Phosfructo_kin"/>
</dbReference>
<dbReference type="GeneID" id="25900524"/>
<dbReference type="PANTHER" id="PTHR10606:SF44">
    <property type="entry name" value="6-PHOSPHOFRUCTO 2-KINASE_FRUCTOSE 2,6-BISPHOSPHATASE LONG FORM"/>
    <property type="match status" value="1"/>
</dbReference>
<evidence type="ECO:0000256" key="1">
    <source>
        <dbReference type="ARBA" id="ARBA00008408"/>
    </source>
</evidence>
<reference evidence="10 11" key="1">
    <citation type="submission" date="2011-02" db="EMBL/GenBank/DDBJ databases">
        <title>The Genome Sequence of Sphaeroforma arctica JP610.</title>
        <authorList>
            <consortium name="The Broad Institute Genome Sequencing Platform"/>
            <person name="Russ C."/>
            <person name="Cuomo C."/>
            <person name="Young S.K."/>
            <person name="Zeng Q."/>
            <person name="Gargeya S."/>
            <person name="Alvarado L."/>
            <person name="Berlin A."/>
            <person name="Chapman S.B."/>
            <person name="Chen Z."/>
            <person name="Freedman E."/>
            <person name="Gellesch M."/>
            <person name="Goldberg J."/>
            <person name="Griggs A."/>
            <person name="Gujja S."/>
            <person name="Heilman E."/>
            <person name="Heiman D."/>
            <person name="Howarth C."/>
            <person name="Mehta T."/>
            <person name="Neiman D."/>
            <person name="Pearson M."/>
            <person name="Roberts A."/>
            <person name="Saif S."/>
            <person name="Shea T."/>
            <person name="Shenoy N."/>
            <person name="Sisk P."/>
            <person name="Stolte C."/>
            <person name="Sykes S."/>
            <person name="White J."/>
            <person name="Yandava C."/>
            <person name="Burger G."/>
            <person name="Gray M.W."/>
            <person name="Holland P.W.H."/>
            <person name="King N."/>
            <person name="Lang F.B.F."/>
            <person name="Roger A.J."/>
            <person name="Ruiz-Trillo I."/>
            <person name="Haas B."/>
            <person name="Nusbaum C."/>
            <person name="Birren B."/>
        </authorList>
    </citation>
    <scope>NUCLEOTIDE SEQUENCE [LARGE SCALE GENOMIC DNA]</scope>
    <source>
        <strain evidence="10 11">JP610</strain>
    </source>
</reference>
<feature type="region of interest" description="Disordered" evidence="8">
    <location>
        <begin position="418"/>
        <end position="443"/>
    </location>
</feature>
<evidence type="ECO:0000256" key="2">
    <source>
        <dbReference type="ARBA" id="ARBA00013067"/>
    </source>
</evidence>
<dbReference type="GO" id="GO:0006000">
    <property type="term" value="P:fructose metabolic process"/>
    <property type="evidence" value="ECO:0007669"/>
    <property type="project" value="InterPro"/>
</dbReference>
<dbReference type="EMBL" id="KQ241597">
    <property type="protein sequence ID" value="KNC87887.1"/>
    <property type="molecule type" value="Genomic_DNA"/>
</dbReference>
<gene>
    <name evidence="10" type="ORF">SARC_00020</name>
</gene>
<keyword evidence="3" id="KW-0547">Nucleotide-binding</keyword>
<dbReference type="AlphaFoldDB" id="A0A0L0GFU5"/>
<feature type="active site" description="Tele-phosphohistidine intermediate" evidence="6">
    <location>
        <position position="227"/>
    </location>
</feature>
<dbReference type="InterPro" id="IPR013078">
    <property type="entry name" value="His_Pase_superF_clade-1"/>
</dbReference>
<dbReference type="PRINTS" id="PR00991">
    <property type="entry name" value="6PFRUCTKNASE"/>
</dbReference>
<dbReference type="Gene3D" id="3.40.50.300">
    <property type="entry name" value="P-loop containing nucleotide triphosphate hydrolases"/>
    <property type="match status" value="1"/>
</dbReference>
<evidence type="ECO:0000256" key="5">
    <source>
        <dbReference type="ARBA" id="ARBA00022840"/>
    </source>
</evidence>
<feature type="active site" description="Proton donor/acceptor" evidence="6">
    <location>
        <position position="296"/>
    </location>
</feature>
<dbReference type="SMART" id="SM00855">
    <property type="entry name" value="PGAM"/>
    <property type="match status" value="1"/>
</dbReference>
<dbReference type="FunFam" id="3.40.50.300:FF:000644">
    <property type="entry name" value="GpmB, Fructose-2,6-bisphosphatase"/>
    <property type="match status" value="1"/>
</dbReference>
<organism evidence="10 11">
    <name type="scientific">Sphaeroforma arctica JP610</name>
    <dbReference type="NCBI Taxonomy" id="667725"/>
    <lineage>
        <taxon>Eukaryota</taxon>
        <taxon>Ichthyosporea</taxon>
        <taxon>Ichthyophonida</taxon>
        <taxon>Sphaeroforma</taxon>
    </lineage>
</organism>
<dbReference type="OrthoDB" id="267323at2759"/>
<evidence type="ECO:0000256" key="4">
    <source>
        <dbReference type="ARBA" id="ARBA00022801"/>
    </source>
</evidence>
<dbReference type="FunFam" id="3.40.50.1240:FF:000005">
    <property type="entry name" value="GpmB, Fructose-2,6-bisphosphatase"/>
    <property type="match status" value="1"/>
</dbReference>
<dbReference type="GO" id="GO:0003873">
    <property type="term" value="F:6-phosphofructo-2-kinase activity"/>
    <property type="evidence" value="ECO:0007669"/>
    <property type="project" value="InterPro"/>
</dbReference>
<evidence type="ECO:0000256" key="8">
    <source>
        <dbReference type="SAM" id="MobiDB-lite"/>
    </source>
</evidence>
<dbReference type="EC" id="3.1.3.46" evidence="2"/>
<dbReference type="Gene3D" id="3.40.50.1240">
    <property type="entry name" value="Phosphoglycerate mutase-like"/>
    <property type="match status" value="1"/>
</dbReference>
<proteinExistence type="inferred from homology"/>
<feature type="binding site" evidence="7">
    <location>
        <position position="276"/>
    </location>
    <ligand>
        <name>substrate</name>
    </ligand>
</feature>
<feature type="binding site" evidence="7">
    <location>
        <begin position="226"/>
        <end position="233"/>
    </location>
    <ligand>
        <name>substrate</name>
    </ligand>
</feature>